<dbReference type="AlphaFoldDB" id="A0A380L0Y3"/>
<evidence type="ECO:0000313" key="1">
    <source>
        <dbReference type="EMBL" id="SUN77536.1"/>
    </source>
</evidence>
<dbReference type="Proteomes" id="UP000254634">
    <property type="component" value="Unassembled WGS sequence"/>
</dbReference>
<protein>
    <submittedName>
        <fullName evidence="1">Uncharacterized protein</fullName>
    </submittedName>
</protein>
<proteinExistence type="predicted"/>
<sequence length="45" mass="5213">MNDLQLLSDTLLRAEERFMDVLDKLTVAESNTMPYPTIKSVTWLI</sequence>
<organism evidence="1 2">
    <name type="scientific">Streptococcus massiliensis</name>
    <dbReference type="NCBI Taxonomy" id="313439"/>
    <lineage>
        <taxon>Bacteria</taxon>
        <taxon>Bacillati</taxon>
        <taxon>Bacillota</taxon>
        <taxon>Bacilli</taxon>
        <taxon>Lactobacillales</taxon>
        <taxon>Streptococcaceae</taxon>
        <taxon>Streptococcus</taxon>
    </lineage>
</organism>
<accession>A0A380L0Y3</accession>
<dbReference type="STRING" id="1123307.GCA_000380065_00152"/>
<keyword evidence="2" id="KW-1185">Reference proteome</keyword>
<name>A0A380L0Y3_9STRE</name>
<reference evidence="1" key="1">
    <citation type="submission" date="2018-06" db="EMBL/GenBank/DDBJ databases">
        <authorList>
            <consortium name="Pathogen Informatics"/>
            <person name="Doyle S."/>
        </authorList>
    </citation>
    <scope>NUCLEOTIDE SEQUENCE [LARGE SCALE GENOMIC DNA]</scope>
    <source>
        <strain evidence="1">NCTC13765</strain>
    </source>
</reference>
<evidence type="ECO:0000313" key="2">
    <source>
        <dbReference type="Proteomes" id="UP000254634"/>
    </source>
</evidence>
<dbReference type="EMBL" id="UHFR01000005">
    <property type="protein sequence ID" value="SUN77536.1"/>
    <property type="molecule type" value="Genomic_DNA"/>
</dbReference>
<gene>
    <name evidence="1" type="ORF">NCTC13765_02063</name>
</gene>